<organism evidence="10 11">
    <name type="scientific">Tegillarca granosa</name>
    <name type="common">Malaysian cockle</name>
    <name type="synonym">Anadara granosa</name>
    <dbReference type="NCBI Taxonomy" id="220873"/>
    <lineage>
        <taxon>Eukaryota</taxon>
        <taxon>Metazoa</taxon>
        <taxon>Spiralia</taxon>
        <taxon>Lophotrochozoa</taxon>
        <taxon>Mollusca</taxon>
        <taxon>Bivalvia</taxon>
        <taxon>Autobranchia</taxon>
        <taxon>Pteriomorphia</taxon>
        <taxon>Arcoida</taxon>
        <taxon>Arcoidea</taxon>
        <taxon>Arcidae</taxon>
        <taxon>Tegillarca</taxon>
    </lineage>
</organism>
<gene>
    <name evidence="10" type="ORF">KUTeg_007223</name>
</gene>
<dbReference type="InterPro" id="IPR022413">
    <property type="entry name" value="ATP-guanido_PTrfase_N"/>
</dbReference>
<name>A0ABQ9FH90_TEGGR</name>
<keyword evidence="4 7" id="KW-0418">Kinase</keyword>
<feature type="binding site" evidence="7">
    <location>
        <begin position="198"/>
        <end position="202"/>
    </location>
    <ligand>
        <name>ATP</name>
        <dbReference type="ChEBI" id="CHEBI:30616"/>
    </ligand>
</feature>
<feature type="binding site" evidence="7">
    <location>
        <begin position="231"/>
        <end position="236"/>
    </location>
    <ligand>
        <name>ATP</name>
        <dbReference type="ChEBI" id="CHEBI:30616"/>
    </ligand>
</feature>
<dbReference type="PANTHER" id="PTHR11547">
    <property type="entry name" value="ARGININE OR CREATINE KINASE"/>
    <property type="match status" value="1"/>
</dbReference>
<dbReference type="PROSITE" id="PS51510">
    <property type="entry name" value="PHOSPHAGEN_KINASE_C"/>
    <property type="match status" value="1"/>
</dbReference>
<comment type="caution">
    <text evidence="10">The sequence shown here is derived from an EMBL/GenBank/DDBJ whole genome shotgun (WGS) entry which is preliminary data.</text>
</comment>
<feature type="non-terminal residue" evidence="10">
    <location>
        <position position="1"/>
    </location>
</feature>
<dbReference type="PROSITE" id="PS51509">
    <property type="entry name" value="PHOSPHAGEN_KINASE_N"/>
    <property type="match status" value="1"/>
</dbReference>
<dbReference type="EMBL" id="JARBDR010000337">
    <property type="protein sequence ID" value="KAJ8315073.1"/>
    <property type="molecule type" value="Genomic_DNA"/>
</dbReference>
<protein>
    <recommendedName>
        <fullName evidence="12">Arginine kinase</fullName>
    </recommendedName>
</protein>
<dbReference type="Proteomes" id="UP001217089">
    <property type="component" value="Unassembled WGS sequence"/>
</dbReference>
<evidence type="ECO:0000256" key="5">
    <source>
        <dbReference type="ARBA" id="ARBA00022840"/>
    </source>
</evidence>
<dbReference type="InterPro" id="IPR022414">
    <property type="entry name" value="ATP-guanido_PTrfase_cat"/>
</dbReference>
<proteinExistence type="inferred from homology"/>
<evidence type="ECO:0000256" key="3">
    <source>
        <dbReference type="ARBA" id="ARBA00022741"/>
    </source>
</evidence>
<evidence type="ECO:0000259" key="9">
    <source>
        <dbReference type="PROSITE" id="PS51510"/>
    </source>
</evidence>
<keyword evidence="2 7" id="KW-0808">Transferase</keyword>
<evidence type="ECO:0000256" key="7">
    <source>
        <dbReference type="PROSITE-ProRule" id="PRU00843"/>
    </source>
</evidence>
<sequence>VLVETSWFGLFACDPDAYKTFKEFFDPVIKDYHGVKEINHPRCDFGNFDDIGLRDLDPTGKYVETTRVRIARSVKGYSFNPLITLKERQEIEVKMNIVFDQLPIEIKGEYYPLESLSTSQIQELVDQHYLFNLNNKIYLLFIDLTENWKQTGDTGIGQKQGAFITILIKQEKGNVEFETIQKYGFITASPDNIGTTLRASVHIRIPNMHAKNKNGADYVIDFCNKYNLQARGSRGDPYPPGDTEVYDISNKHRMGLTEIQAVREMQKGIEAIINHEKLKRDA</sequence>
<dbReference type="Gene3D" id="3.30.590.10">
    <property type="entry name" value="Glutamine synthetase/guanido kinase, catalytic domain"/>
    <property type="match status" value="2"/>
</dbReference>
<keyword evidence="3 7" id="KW-0547">Nucleotide-binding</keyword>
<comment type="caution">
    <text evidence="7">Lacks conserved residue(s) required for the propagation of feature annotation.</text>
</comment>
<feature type="domain" description="Phosphagen kinase N-terminal" evidence="8">
    <location>
        <begin position="1"/>
        <end position="34"/>
    </location>
</feature>
<dbReference type="Gene3D" id="1.10.135.10">
    <property type="entry name" value="ATP:guanido phosphotransferase, N-terminal domain"/>
    <property type="match status" value="1"/>
</dbReference>
<evidence type="ECO:0000256" key="1">
    <source>
        <dbReference type="ARBA" id="ARBA00006798"/>
    </source>
</evidence>
<evidence type="ECO:0000256" key="2">
    <source>
        <dbReference type="ARBA" id="ARBA00022679"/>
    </source>
</evidence>
<accession>A0ABQ9FH90</accession>
<dbReference type="Pfam" id="PF00217">
    <property type="entry name" value="ATP-gua_Ptrans"/>
    <property type="match status" value="1"/>
</dbReference>
<feature type="binding site" evidence="7">
    <location>
        <begin position="65"/>
        <end position="69"/>
    </location>
    <ligand>
        <name>ATP</name>
        <dbReference type="ChEBI" id="CHEBI:30616"/>
    </ligand>
</feature>
<evidence type="ECO:0000259" key="8">
    <source>
        <dbReference type="PROSITE" id="PS51509"/>
    </source>
</evidence>
<keyword evidence="5 7" id="KW-0067">ATP-binding</keyword>
<dbReference type="SUPFAM" id="SSF48034">
    <property type="entry name" value="Guanido kinase N-terminal domain"/>
    <property type="match status" value="1"/>
</dbReference>
<dbReference type="Pfam" id="PF02807">
    <property type="entry name" value="ATP-gua_PtransN"/>
    <property type="match status" value="1"/>
</dbReference>
<comment type="similarity">
    <text evidence="1 6">Belongs to the ATP:guanido phosphotransferase family.</text>
</comment>
<dbReference type="SUPFAM" id="SSF55931">
    <property type="entry name" value="Glutamine synthetase/guanido kinase"/>
    <property type="match status" value="1"/>
</dbReference>
<dbReference type="InterPro" id="IPR014746">
    <property type="entry name" value="Gln_synth/guanido_kin_cat_dom"/>
</dbReference>
<reference evidence="10 11" key="1">
    <citation type="submission" date="2022-12" db="EMBL/GenBank/DDBJ databases">
        <title>Chromosome-level genome of Tegillarca granosa.</title>
        <authorList>
            <person name="Kim J."/>
        </authorList>
    </citation>
    <scope>NUCLEOTIDE SEQUENCE [LARGE SCALE GENOMIC DNA]</scope>
    <source>
        <strain evidence="10">Teg-2019</strain>
        <tissue evidence="10">Adductor muscle</tissue>
    </source>
</reference>
<evidence type="ECO:0000313" key="10">
    <source>
        <dbReference type="EMBL" id="KAJ8315073.1"/>
    </source>
</evidence>
<feature type="binding site" evidence="7">
    <location>
        <position position="128"/>
    </location>
    <ligand>
        <name>ATP</name>
        <dbReference type="ChEBI" id="CHEBI:30616"/>
    </ligand>
</feature>
<dbReference type="InterPro" id="IPR000749">
    <property type="entry name" value="ATP-guanido_PTrfase"/>
</dbReference>
<evidence type="ECO:0000256" key="6">
    <source>
        <dbReference type="PROSITE-ProRule" id="PRU00842"/>
    </source>
</evidence>
<dbReference type="InterPro" id="IPR036802">
    <property type="entry name" value="ATP-guanido_PTrfase_N_sf"/>
</dbReference>
<evidence type="ECO:0000313" key="11">
    <source>
        <dbReference type="Proteomes" id="UP001217089"/>
    </source>
</evidence>
<feature type="domain" description="Phosphagen kinase C-terminal" evidence="9">
    <location>
        <begin position="62"/>
        <end position="279"/>
    </location>
</feature>
<evidence type="ECO:0008006" key="12">
    <source>
        <dbReference type="Google" id="ProtNLM"/>
    </source>
</evidence>
<dbReference type="PANTHER" id="PTHR11547:SF38">
    <property type="entry name" value="ARGININE KINASE 1-RELATED"/>
    <property type="match status" value="1"/>
</dbReference>
<evidence type="ECO:0000256" key="4">
    <source>
        <dbReference type="ARBA" id="ARBA00022777"/>
    </source>
</evidence>
<keyword evidence="11" id="KW-1185">Reference proteome</keyword>